<reference evidence="3" key="1">
    <citation type="submission" date="2020-10" db="EMBL/GenBank/DDBJ databases">
        <authorList>
            <person name="Gilroy R."/>
        </authorList>
    </citation>
    <scope>NUCLEOTIDE SEQUENCE</scope>
    <source>
        <strain evidence="3">ChiW13-3771</strain>
    </source>
</reference>
<accession>A0A9D1JDU9</accession>
<dbReference type="PANTHER" id="PTHR43358:SF4">
    <property type="entry name" value="ALPHA_BETA HYDROLASE FOLD-1 DOMAIN-CONTAINING PROTEIN"/>
    <property type="match status" value="1"/>
</dbReference>
<comment type="caution">
    <text evidence="3">The sequence shown here is derived from an EMBL/GenBank/DDBJ whole genome shotgun (WGS) entry which is preliminary data.</text>
</comment>
<feature type="domain" description="AB hydrolase-1" evidence="2">
    <location>
        <begin position="118"/>
        <end position="235"/>
    </location>
</feature>
<dbReference type="InterPro" id="IPR052920">
    <property type="entry name" value="DNA-binding_regulatory"/>
</dbReference>
<feature type="transmembrane region" description="Helical" evidence="1">
    <location>
        <begin position="7"/>
        <end position="24"/>
    </location>
</feature>
<dbReference type="AlphaFoldDB" id="A0A9D1JDU9"/>
<gene>
    <name evidence="3" type="ORF">IAC96_11300</name>
</gene>
<evidence type="ECO:0000313" key="3">
    <source>
        <dbReference type="EMBL" id="HIR89522.1"/>
    </source>
</evidence>
<dbReference type="EMBL" id="DVHN01000150">
    <property type="protein sequence ID" value="HIR89522.1"/>
    <property type="molecule type" value="Genomic_DNA"/>
</dbReference>
<evidence type="ECO:0000256" key="1">
    <source>
        <dbReference type="SAM" id="Phobius"/>
    </source>
</evidence>
<sequence>MVKKKDVPAMIITILLIFLAAQWFPTITIVVMIILFCVLLLLGNFLFEFAIWKDAKIQWASVGNRSKRNAEQEKQLEETESDQKWIMENGGHIWIQNKQNMWLHSYYMESKTQSNQYVILVHGYNGQGLDMAGMARQFYEQGYHIIMPDLRAHGQSDGLARGMGWMDHFDLMEWISCITTRFPDAEIILMGVSMGAAAVMMTVGEPLPTNVKACIEDCGYSSVWEEFESVQREIFHLPAFPILYIASLICRIRAGFWLQEADCVKQIQKSQIPILFIHGEEDHFVPFRMLQKLYHSAPSPKQKLVMEGAGHAVSSQVNAELYWSTVWRFLGIRKIDLG</sequence>
<dbReference type="GO" id="GO:0016787">
    <property type="term" value="F:hydrolase activity"/>
    <property type="evidence" value="ECO:0007669"/>
    <property type="project" value="UniProtKB-KW"/>
</dbReference>
<dbReference type="Gene3D" id="3.40.50.1820">
    <property type="entry name" value="alpha/beta hydrolase"/>
    <property type="match status" value="1"/>
</dbReference>
<evidence type="ECO:0000259" key="2">
    <source>
        <dbReference type="Pfam" id="PF00561"/>
    </source>
</evidence>
<evidence type="ECO:0000313" key="4">
    <source>
        <dbReference type="Proteomes" id="UP000824201"/>
    </source>
</evidence>
<protein>
    <submittedName>
        <fullName evidence="3">Alpha/beta fold hydrolase</fullName>
    </submittedName>
</protein>
<dbReference type="InterPro" id="IPR029058">
    <property type="entry name" value="AB_hydrolase_fold"/>
</dbReference>
<name>A0A9D1JDU9_9FIRM</name>
<feature type="transmembrane region" description="Helical" evidence="1">
    <location>
        <begin position="30"/>
        <end position="51"/>
    </location>
</feature>
<keyword evidence="1" id="KW-0812">Transmembrane</keyword>
<keyword evidence="3" id="KW-0378">Hydrolase</keyword>
<proteinExistence type="predicted"/>
<dbReference type="Pfam" id="PF00561">
    <property type="entry name" value="Abhydrolase_1"/>
    <property type="match status" value="1"/>
</dbReference>
<dbReference type="Proteomes" id="UP000824201">
    <property type="component" value="Unassembled WGS sequence"/>
</dbReference>
<keyword evidence="1" id="KW-1133">Transmembrane helix</keyword>
<keyword evidence="1" id="KW-0472">Membrane</keyword>
<organism evidence="3 4">
    <name type="scientific">Candidatus Fimimorpha faecalis</name>
    <dbReference type="NCBI Taxonomy" id="2840824"/>
    <lineage>
        <taxon>Bacteria</taxon>
        <taxon>Bacillati</taxon>
        <taxon>Bacillota</taxon>
        <taxon>Clostridia</taxon>
        <taxon>Eubacteriales</taxon>
        <taxon>Candidatus Fimimorpha</taxon>
    </lineage>
</organism>
<reference evidence="3" key="2">
    <citation type="journal article" date="2021" name="PeerJ">
        <title>Extensive microbial diversity within the chicken gut microbiome revealed by metagenomics and culture.</title>
        <authorList>
            <person name="Gilroy R."/>
            <person name="Ravi A."/>
            <person name="Getino M."/>
            <person name="Pursley I."/>
            <person name="Horton D.L."/>
            <person name="Alikhan N.F."/>
            <person name="Baker D."/>
            <person name="Gharbi K."/>
            <person name="Hall N."/>
            <person name="Watson M."/>
            <person name="Adriaenssens E.M."/>
            <person name="Foster-Nyarko E."/>
            <person name="Jarju S."/>
            <person name="Secka A."/>
            <person name="Antonio M."/>
            <person name="Oren A."/>
            <person name="Chaudhuri R.R."/>
            <person name="La Ragione R."/>
            <person name="Hildebrand F."/>
            <person name="Pallen M.J."/>
        </authorList>
    </citation>
    <scope>NUCLEOTIDE SEQUENCE</scope>
    <source>
        <strain evidence="3">ChiW13-3771</strain>
    </source>
</reference>
<dbReference type="SUPFAM" id="SSF53474">
    <property type="entry name" value="alpha/beta-Hydrolases"/>
    <property type="match status" value="1"/>
</dbReference>
<dbReference type="PANTHER" id="PTHR43358">
    <property type="entry name" value="ALPHA/BETA-HYDROLASE"/>
    <property type="match status" value="1"/>
</dbReference>
<dbReference type="InterPro" id="IPR000073">
    <property type="entry name" value="AB_hydrolase_1"/>
</dbReference>